<dbReference type="Pfam" id="PF00111">
    <property type="entry name" value="Fer2"/>
    <property type="match status" value="1"/>
</dbReference>
<comment type="similarity">
    <text evidence="1">Belongs to the adrenodoxin/putidaredoxin family.</text>
</comment>
<name>A0ABT4VI15_9HYPH</name>
<comment type="caution">
    <text evidence="9">The sequence shown here is derived from an EMBL/GenBank/DDBJ whole genome shotgun (WGS) entry which is preliminary data.</text>
</comment>
<dbReference type="InterPro" id="IPR012675">
    <property type="entry name" value="Beta-grasp_dom_sf"/>
</dbReference>
<proteinExistence type="inferred from homology"/>
<keyword evidence="3" id="KW-0479">Metal-binding</keyword>
<keyword evidence="4" id="KW-0408">Iron</keyword>
<feature type="transmembrane region" description="Helical" evidence="7">
    <location>
        <begin position="131"/>
        <end position="151"/>
    </location>
</feature>
<evidence type="ECO:0000256" key="7">
    <source>
        <dbReference type="SAM" id="Phobius"/>
    </source>
</evidence>
<evidence type="ECO:0000259" key="8">
    <source>
        <dbReference type="PROSITE" id="PS51085"/>
    </source>
</evidence>
<dbReference type="Gene3D" id="3.10.20.30">
    <property type="match status" value="1"/>
</dbReference>
<keyword evidence="7" id="KW-0812">Transmembrane</keyword>
<sequence length="388" mass="42464">MKRNLRMISGAVLFAFLTCHLLNVAFGLISVDAVEAARPFLTAPWTIPPIAQLLSISMLVHALLGLEAIYHRNTLRMSGYDQVQLISGLLIVPLLASHVVGIIGAKQLFQFDPDYHNILGFFWLDAPGEGLRQVVVVIVAWLHGSIGMFSWLRLKASWDRLSLFIYPLVVAVPVLALVGFVDAGNEVIAERQAAAAAQSAETAPAPDYTDEELQALEAAIAERQQEIQSNLDFLSDVMWTIIGVYAVLVAITFLARGIRLYRAHRNTVSVRYRNGPDFSTRAGASMLEIARLNDVPHANLCRGRGRCGTCRIRVLASDPPLPEPGKVEAATLKRLGLGPDIRLACQIVPEPGSLLVERLVEADIVPGDLHTRETKVDDHEEAAENVHA</sequence>
<dbReference type="PROSITE" id="PS51085">
    <property type="entry name" value="2FE2S_FER_2"/>
    <property type="match status" value="1"/>
</dbReference>
<keyword evidence="2" id="KW-0001">2Fe-2S</keyword>
<dbReference type="InterPro" id="IPR001055">
    <property type="entry name" value="Adrenodoxin-like"/>
</dbReference>
<evidence type="ECO:0000256" key="1">
    <source>
        <dbReference type="ARBA" id="ARBA00010914"/>
    </source>
</evidence>
<keyword evidence="7" id="KW-1133">Transmembrane helix</keyword>
<dbReference type="PANTHER" id="PTHR23426:SF65">
    <property type="entry name" value="FERREDOXIN-2, MITOCHONDRIAL"/>
    <property type="match status" value="1"/>
</dbReference>
<dbReference type="RefSeq" id="WP_271087856.1">
    <property type="nucleotide sequence ID" value="NZ_JAPJZH010000002.1"/>
</dbReference>
<evidence type="ECO:0000256" key="4">
    <source>
        <dbReference type="ARBA" id="ARBA00023004"/>
    </source>
</evidence>
<keyword evidence="7" id="KW-0472">Membrane</keyword>
<keyword evidence="10" id="KW-1185">Reference proteome</keyword>
<dbReference type="SUPFAM" id="SSF54292">
    <property type="entry name" value="2Fe-2S ferredoxin-like"/>
    <property type="match status" value="1"/>
</dbReference>
<evidence type="ECO:0000313" key="9">
    <source>
        <dbReference type="EMBL" id="MDA4844323.1"/>
    </source>
</evidence>
<evidence type="ECO:0000256" key="5">
    <source>
        <dbReference type="ARBA" id="ARBA00023014"/>
    </source>
</evidence>
<feature type="domain" description="2Fe-2S ferredoxin-type" evidence="8">
    <location>
        <begin position="266"/>
        <end position="362"/>
    </location>
</feature>
<feature type="transmembrane region" description="Helical" evidence="7">
    <location>
        <begin position="163"/>
        <end position="181"/>
    </location>
</feature>
<evidence type="ECO:0000313" key="10">
    <source>
        <dbReference type="Proteomes" id="UP001148313"/>
    </source>
</evidence>
<feature type="transmembrane region" description="Helical" evidence="7">
    <location>
        <begin position="51"/>
        <end position="71"/>
    </location>
</feature>
<comment type="cofactor">
    <cofactor evidence="6">
        <name>[2Fe-2S] cluster</name>
        <dbReference type="ChEBI" id="CHEBI:190135"/>
    </cofactor>
</comment>
<reference evidence="9" key="1">
    <citation type="submission" date="2022-11" db="EMBL/GenBank/DDBJ databases">
        <title>Hoeflea poritis sp. nov., isolated from scleractinian coral Porites lutea.</title>
        <authorList>
            <person name="Zhang G."/>
            <person name="Wei Q."/>
            <person name="Cai L."/>
        </authorList>
    </citation>
    <scope>NUCLEOTIDE SEQUENCE</scope>
    <source>
        <strain evidence="9">E7-10</strain>
    </source>
</reference>
<protein>
    <submittedName>
        <fullName evidence="9">2Fe-2S iron-sulfur cluster-binding protein</fullName>
    </submittedName>
</protein>
<dbReference type="CDD" id="cd03493">
    <property type="entry name" value="SQR_QFR_TM"/>
    <property type="match status" value="1"/>
</dbReference>
<feature type="transmembrane region" description="Helical" evidence="7">
    <location>
        <begin position="83"/>
        <end position="105"/>
    </location>
</feature>
<dbReference type="Gene3D" id="1.20.1300.10">
    <property type="entry name" value="Fumarate reductase/succinate dehydrogenase, transmembrane subunit"/>
    <property type="match status" value="1"/>
</dbReference>
<dbReference type="EMBL" id="JAPJZH010000002">
    <property type="protein sequence ID" value="MDA4844323.1"/>
    <property type="molecule type" value="Genomic_DNA"/>
</dbReference>
<dbReference type="InterPro" id="IPR036010">
    <property type="entry name" value="2Fe-2S_ferredoxin-like_sf"/>
</dbReference>
<dbReference type="SUPFAM" id="SSF81343">
    <property type="entry name" value="Fumarate reductase respiratory complex transmembrane subunits"/>
    <property type="match status" value="1"/>
</dbReference>
<gene>
    <name evidence="9" type="ORF">OOZ53_03135</name>
</gene>
<dbReference type="Proteomes" id="UP001148313">
    <property type="component" value="Unassembled WGS sequence"/>
</dbReference>
<evidence type="ECO:0000256" key="3">
    <source>
        <dbReference type="ARBA" id="ARBA00022723"/>
    </source>
</evidence>
<accession>A0ABT4VI15</accession>
<evidence type="ECO:0000256" key="2">
    <source>
        <dbReference type="ARBA" id="ARBA00022714"/>
    </source>
</evidence>
<keyword evidence="5" id="KW-0411">Iron-sulfur</keyword>
<feature type="transmembrane region" description="Helical" evidence="7">
    <location>
        <begin position="237"/>
        <end position="255"/>
    </location>
</feature>
<dbReference type="CDD" id="cd00207">
    <property type="entry name" value="fer2"/>
    <property type="match status" value="1"/>
</dbReference>
<dbReference type="PANTHER" id="PTHR23426">
    <property type="entry name" value="FERREDOXIN/ADRENODOXIN"/>
    <property type="match status" value="1"/>
</dbReference>
<dbReference type="InterPro" id="IPR034804">
    <property type="entry name" value="SQR/QFR_C/D"/>
</dbReference>
<evidence type="ECO:0000256" key="6">
    <source>
        <dbReference type="ARBA" id="ARBA00034078"/>
    </source>
</evidence>
<dbReference type="InterPro" id="IPR001041">
    <property type="entry name" value="2Fe-2S_ferredoxin-type"/>
</dbReference>
<organism evidence="9 10">
    <name type="scientific">Hoeflea poritis</name>
    <dbReference type="NCBI Taxonomy" id="2993659"/>
    <lineage>
        <taxon>Bacteria</taxon>
        <taxon>Pseudomonadati</taxon>
        <taxon>Pseudomonadota</taxon>
        <taxon>Alphaproteobacteria</taxon>
        <taxon>Hyphomicrobiales</taxon>
        <taxon>Rhizobiaceae</taxon>
        <taxon>Hoeflea</taxon>
    </lineage>
</organism>